<protein>
    <submittedName>
        <fullName evidence="1">Uncharacterized protein</fullName>
    </submittedName>
</protein>
<organism evidence="1 2">
    <name type="scientific">Persicimonas caeni</name>
    <dbReference type="NCBI Taxonomy" id="2292766"/>
    <lineage>
        <taxon>Bacteria</taxon>
        <taxon>Deltaproteobacteria</taxon>
        <taxon>Bradymonadales</taxon>
        <taxon>Bradymonadaceae</taxon>
        <taxon>Persicimonas</taxon>
    </lineage>
</organism>
<dbReference type="Proteomes" id="UP000315995">
    <property type="component" value="Chromosome"/>
</dbReference>
<evidence type="ECO:0000313" key="2">
    <source>
        <dbReference type="Proteomes" id="UP000315995"/>
    </source>
</evidence>
<evidence type="ECO:0000313" key="1">
    <source>
        <dbReference type="EMBL" id="QDG50929.1"/>
    </source>
</evidence>
<keyword evidence="2" id="KW-1185">Reference proteome</keyword>
<dbReference type="RefSeq" id="WP_141197419.1">
    <property type="nucleotide sequence ID" value="NZ_CP041186.1"/>
</dbReference>
<accession>A0A5B8Y2K8</accession>
<gene>
    <name evidence="1" type="ORF">FIV42_09340</name>
</gene>
<accession>A0A4Y6PS36</accession>
<proteinExistence type="predicted"/>
<dbReference type="AlphaFoldDB" id="A0A4Y6PS36"/>
<dbReference type="EMBL" id="CP041186">
    <property type="protein sequence ID" value="QDG50929.1"/>
    <property type="molecule type" value="Genomic_DNA"/>
</dbReference>
<sequence>MADKIDGGDSSRWGFDMFDGALDTLEGAASDAKKSVEDAVGDAGEQIGDAIGDAQKQIEDAVGDAEEDIGEAAEEFWDGVSGAAQQAVDEVERSVMDEVDEASDFAVETAEELEQVLDLAHEALHEMGEVPKDVVAGGEELYRTLENQGAKLADEVEAFLESQPEEAVYEAAERVFDGTVNLGREMLETVEQDVYEPLKSLPETLSENAKHALVGMVLTGADTIVEHRELIEGAGEFVEQVLDNERAAYAFKQAGLDPVGLAISFSRTAMLGLARGAKGAPGLAQDLIDHPDKVRMLVEDLDPNDVQPEIEALEVGNSYVIQRGLEVSAHAKVGGVVGASVESSVTRLDADRYEVEVSLKGTVGVGGGVEAAGEGATGDNEVELGGKIVVEVSGPGAAERAAQMATAPHGNFAALLRKTPSTDIDVSEAEGSFADDLDVEVFDVGAKVGIEGTASLTTIDGQKYYGKTASVGLKFEAKSPSLQIGDDLARPWLESSKVGHPLLDEMFEKLPPEIPQGFKEVYGPTVGINLAAEPKATVGFYTPVGAEQPIRVTYDVDMTLRVGRSEIDANIGVTITDLHGLAKALGKSGLELQQQLASGEVTVEGLMNRADDLGADVDRFVDVNGPTLEMSKEDMTGIDGVLGVTMRQGTVDNYVLWSPDDRDFIDNFKRAVAVSDDENRAEADSLRSKHLNAHAIKA</sequence>
<dbReference type="Gene3D" id="1.20.120.20">
    <property type="entry name" value="Apolipoprotein"/>
    <property type="match status" value="1"/>
</dbReference>
<reference evidence="1 2" key="1">
    <citation type="submission" date="2019-06" db="EMBL/GenBank/DDBJ databases">
        <title>Persicimonas caeni gen. nov., sp. nov., a predatory bacterium isolated from solar saltern.</title>
        <authorList>
            <person name="Wang S."/>
        </authorList>
    </citation>
    <scope>NUCLEOTIDE SEQUENCE [LARGE SCALE GENOMIC DNA]</scope>
    <source>
        <strain evidence="1 2">YN101</strain>
    </source>
</reference>
<name>A0A4Y6PS36_PERCE</name>